<dbReference type="Pfam" id="PF12855">
    <property type="entry name" value="Ecl1"/>
    <property type="match status" value="1"/>
</dbReference>
<feature type="region of interest" description="Disordered" evidence="1">
    <location>
        <begin position="1"/>
        <end position="42"/>
    </location>
</feature>
<sequence length="309" mass="33450">MAQSHAHYHHRRTLSGSNSSKLRTARPALHRKGASSANVSISKLGSGQLRTSVSDDDDRMPEMAASFLNYCAMCETQITVPDNRLLYCSERCRRKDSHKPLSASLSFCTTMSAPNSPPASPPASSCAIVAPMTPTKIPVNPPQSIRIPSDMHEAKTDLDPTEWKPVIPMDARYANVMASDAWKYLSRFHTNESVLPLRRARADHRSSASLSTLPSLSHTPSVASSASSVTSDDMTHHVHDPVHRPLPPRHKPYFSGSSSATKGVELVVPHVAVVPGSPIDMPNSGSIFPANSGLWNDKTVETSTAVQDT</sequence>
<feature type="region of interest" description="Disordered" evidence="1">
    <location>
        <begin position="206"/>
        <end position="259"/>
    </location>
</feature>
<keyword evidence="3" id="KW-1185">Reference proteome</keyword>
<feature type="compositionally biased region" description="Basic and acidic residues" evidence="1">
    <location>
        <begin position="233"/>
        <end position="243"/>
    </location>
</feature>
<evidence type="ECO:0000313" key="2">
    <source>
        <dbReference type="EMBL" id="KAL2866402.1"/>
    </source>
</evidence>
<dbReference type="GeneID" id="98139687"/>
<evidence type="ECO:0000256" key="1">
    <source>
        <dbReference type="SAM" id="MobiDB-lite"/>
    </source>
</evidence>
<name>A0ABR4LPP7_9EURO</name>
<dbReference type="RefSeq" id="XP_070885381.1">
    <property type="nucleotide sequence ID" value="XM_071024615.1"/>
</dbReference>
<accession>A0ABR4LPP7</accession>
<dbReference type="EMBL" id="JBFXLQ010000025">
    <property type="protein sequence ID" value="KAL2866402.1"/>
    <property type="molecule type" value="Genomic_DNA"/>
</dbReference>
<gene>
    <name evidence="2" type="ORF">BJX67DRAFT_138005</name>
</gene>
<reference evidence="2 3" key="1">
    <citation type="submission" date="2024-07" db="EMBL/GenBank/DDBJ databases">
        <title>Section-level genome sequencing and comparative genomics of Aspergillus sections Usti and Cavernicolus.</title>
        <authorList>
            <consortium name="Lawrence Berkeley National Laboratory"/>
            <person name="Nybo J.L."/>
            <person name="Vesth T.C."/>
            <person name="Theobald S."/>
            <person name="Frisvad J.C."/>
            <person name="Larsen T.O."/>
            <person name="Kjaerboelling I."/>
            <person name="Rothschild-Mancinelli K."/>
            <person name="Lyhne E.K."/>
            <person name="Kogle M.E."/>
            <person name="Barry K."/>
            <person name="Clum A."/>
            <person name="Na H."/>
            <person name="Ledsgaard L."/>
            <person name="Lin J."/>
            <person name="Lipzen A."/>
            <person name="Kuo A."/>
            <person name="Riley R."/>
            <person name="Mondo S."/>
            <person name="Labutti K."/>
            <person name="Haridas S."/>
            <person name="Pangalinan J."/>
            <person name="Salamov A.A."/>
            <person name="Simmons B.A."/>
            <person name="Magnuson J.K."/>
            <person name="Chen J."/>
            <person name="Drula E."/>
            <person name="Henrissat B."/>
            <person name="Wiebenga A."/>
            <person name="Lubbers R.J."/>
            <person name="Gomes A.C."/>
            <person name="Macurrencykelacurrency M.R."/>
            <person name="Stajich J."/>
            <person name="Grigoriev I.V."/>
            <person name="Mortensen U.H."/>
            <person name="De Vries R.P."/>
            <person name="Baker S.E."/>
            <person name="Andersen M.R."/>
        </authorList>
    </citation>
    <scope>NUCLEOTIDE SEQUENCE [LARGE SCALE GENOMIC DNA]</scope>
    <source>
        <strain evidence="2 3">CBS 449.75</strain>
    </source>
</reference>
<evidence type="ECO:0008006" key="4">
    <source>
        <dbReference type="Google" id="ProtNLM"/>
    </source>
</evidence>
<proteinExistence type="predicted"/>
<evidence type="ECO:0000313" key="3">
    <source>
        <dbReference type="Proteomes" id="UP001610432"/>
    </source>
</evidence>
<dbReference type="Proteomes" id="UP001610432">
    <property type="component" value="Unassembled WGS sequence"/>
</dbReference>
<protein>
    <recommendedName>
        <fullName evidence="4">Life-span regulatory factor-domain-containing protein</fullName>
    </recommendedName>
</protein>
<comment type="caution">
    <text evidence="2">The sequence shown here is derived from an EMBL/GenBank/DDBJ whole genome shotgun (WGS) entry which is preliminary data.</text>
</comment>
<feature type="compositionally biased region" description="Basic residues" evidence="1">
    <location>
        <begin position="1"/>
        <end position="13"/>
    </location>
</feature>
<dbReference type="InterPro" id="IPR024368">
    <property type="entry name" value="Ecl1/2/3"/>
</dbReference>
<feature type="compositionally biased region" description="Low complexity" evidence="1">
    <location>
        <begin position="207"/>
        <end position="231"/>
    </location>
</feature>
<organism evidence="2 3">
    <name type="scientific">Aspergillus lucknowensis</name>
    <dbReference type="NCBI Taxonomy" id="176173"/>
    <lineage>
        <taxon>Eukaryota</taxon>
        <taxon>Fungi</taxon>
        <taxon>Dikarya</taxon>
        <taxon>Ascomycota</taxon>
        <taxon>Pezizomycotina</taxon>
        <taxon>Eurotiomycetes</taxon>
        <taxon>Eurotiomycetidae</taxon>
        <taxon>Eurotiales</taxon>
        <taxon>Aspergillaceae</taxon>
        <taxon>Aspergillus</taxon>
        <taxon>Aspergillus subgen. Nidulantes</taxon>
    </lineage>
</organism>